<feature type="domain" description="ABC transporter" evidence="9">
    <location>
        <begin position="4"/>
        <end position="230"/>
    </location>
</feature>
<comment type="similarity">
    <text evidence="2">Belongs to the ABC transporter superfamily.</text>
</comment>
<proteinExistence type="inferred from homology"/>
<evidence type="ECO:0000256" key="2">
    <source>
        <dbReference type="ARBA" id="ARBA00005417"/>
    </source>
</evidence>
<dbReference type="PANTHER" id="PTHR43553">
    <property type="entry name" value="HEAVY METAL TRANSPORTER"/>
    <property type="match status" value="1"/>
</dbReference>
<dbReference type="GO" id="GO:0042626">
    <property type="term" value="F:ATPase-coupled transmembrane transporter activity"/>
    <property type="evidence" value="ECO:0007669"/>
    <property type="project" value="TreeGrafter"/>
</dbReference>
<organism evidence="10 11">
    <name type="scientific">Candidatus Limosilactobacillus merdigallinarum</name>
    <dbReference type="NCBI Taxonomy" id="2838652"/>
    <lineage>
        <taxon>Bacteria</taxon>
        <taxon>Bacillati</taxon>
        <taxon>Bacillota</taxon>
        <taxon>Bacilli</taxon>
        <taxon>Lactobacillales</taxon>
        <taxon>Lactobacillaceae</taxon>
        <taxon>Limosilactobacillus</taxon>
    </lineage>
</organism>
<keyword evidence="6 10" id="KW-0067">ATP-binding</keyword>
<name>A0A9D2AJT6_9LACO</name>
<dbReference type="PROSITE" id="PS50893">
    <property type="entry name" value="ABC_TRANSPORTER_2"/>
    <property type="match status" value="2"/>
</dbReference>
<evidence type="ECO:0000256" key="7">
    <source>
        <dbReference type="ARBA" id="ARBA00022967"/>
    </source>
</evidence>
<reference evidence="10" key="2">
    <citation type="submission" date="2021-04" db="EMBL/GenBank/DDBJ databases">
        <authorList>
            <person name="Gilroy R."/>
        </authorList>
    </citation>
    <scope>NUCLEOTIDE SEQUENCE</scope>
    <source>
        <strain evidence="10">ChiSxjej3B15-572</strain>
    </source>
</reference>
<dbReference type="GO" id="GO:0043190">
    <property type="term" value="C:ATP-binding cassette (ABC) transporter complex"/>
    <property type="evidence" value="ECO:0007669"/>
    <property type="project" value="TreeGrafter"/>
</dbReference>
<evidence type="ECO:0000256" key="3">
    <source>
        <dbReference type="ARBA" id="ARBA00022448"/>
    </source>
</evidence>
<evidence type="ECO:0000256" key="5">
    <source>
        <dbReference type="ARBA" id="ARBA00022741"/>
    </source>
</evidence>
<dbReference type="SUPFAM" id="SSF52540">
    <property type="entry name" value="P-loop containing nucleoside triphosphate hydrolases"/>
    <property type="match status" value="2"/>
</dbReference>
<dbReference type="InterPro" id="IPR003439">
    <property type="entry name" value="ABC_transporter-like_ATP-bd"/>
</dbReference>
<dbReference type="InterPro" id="IPR003593">
    <property type="entry name" value="AAA+_ATPase"/>
</dbReference>
<dbReference type="GO" id="GO:0005524">
    <property type="term" value="F:ATP binding"/>
    <property type="evidence" value="ECO:0007669"/>
    <property type="project" value="UniProtKB-KW"/>
</dbReference>
<evidence type="ECO:0000256" key="6">
    <source>
        <dbReference type="ARBA" id="ARBA00022840"/>
    </source>
</evidence>
<evidence type="ECO:0000256" key="1">
    <source>
        <dbReference type="ARBA" id="ARBA00004202"/>
    </source>
</evidence>
<dbReference type="Pfam" id="PF00005">
    <property type="entry name" value="ABC_tran"/>
    <property type="match status" value="2"/>
</dbReference>
<dbReference type="InterPro" id="IPR015856">
    <property type="entry name" value="ABC_transpr_CbiO/EcfA_su"/>
</dbReference>
<dbReference type="SMART" id="SM00382">
    <property type="entry name" value="AAA"/>
    <property type="match status" value="2"/>
</dbReference>
<dbReference type="Gene3D" id="3.40.50.300">
    <property type="entry name" value="P-loop containing nucleotide triphosphate hydrolases"/>
    <property type="match status" value="2"/>
</dbReference>
<keyword evidence="7" id="KW-1278">Translocase</keyword>
<evidence type="ECO:0000259" key="9">
    <source>
        <dbReference type="PROSITE" id="PS50893"/>
    </source>
</evidence>
<dbReference type="InterPro" id="IPR027417">
    <property type="entry name" value="P-loop_NTPase"/>
</dbReference>
<evidence type="ECO:0000256" key="8">
    <source>
        <dbReference type="ARBA" id="ARBA00023136"/>
    </source>
</evidence>
<keyword evidence="3" id="KW-0813">Transport</keyword>
<dbReference type="PANTHER" id="PTHR43553:SF27">
    <property type="entry name" value="ENERGY-COUPLING FACTOR TRANSPORTER ATP-BINDING PROTEIN ECFA2"/>
    <property type="match status" value="1"/>
</dbReference>
<comment type="caution">
    <text evidence="10">The sequence shown here is derived from an EMBL/GenBank/DDBJ whole genome shotgun (WGS) entry which is preliminary data.</text>
</comment>
<reference evidence="10" key="1">
    <citation type="journal article" date="2021" name="PeerJ">
        <title>Extensive microbial diversity within the chicken gut microbiome revealed by metagenomics and culture.</title>
        <authorList>
            <person name="Gilroy R."/>
            <person name="Ravi A."/>
            <person name="Getino M."/>
            <person name="Pursley I."/>
            <person name="Horton D.L."/>
            <person name="Alikhan N.F."/>
            <person name="Baker D."/>
            <person name="Gharbi K."/>
            <person name="Hall N."/>
            <person name="Watson M."/>
            <person name="Adriaenssens E.M."/>
            <person name="Foster-Nyarko E."/>
            <person name="Jarju S."/>
            <person name="Secka A."/>
            <person name="Antonio M."/>
            <person name="Oren A."/>
            <person name="Chaudhuri R.R."/>
            <person name="La Ragione R."/>
            <person name="Hildebrand F."/>
            <person name="Pallen M.J."/>
        </authorList>
    </citation>
    <scope>NUCLEOTIDE SEQUENCE</scope>
    <source>
        <strain evidence="10">ChiSxjej3B15-572</strain>
    </source>
</reference>
<dbReference type="EMBL" id="DXFH01000001">
    <property type="protein sequence ID" value="HIX34984.1"/>
    <property type="molecule type" value="Genomic_DNA"/>
</dbReference>
<dbReference type="InterPro" id="IPR050095">
    <property type="entry name" value="ECF_ABC_transporter_ATP-bd"/>
</dbReference>
<keyword evidence="8" id="KW-0472">Membrane</keyword>
<dbReference type="Proteomes" id="UP000824231">
    <property type="component" value="Unassembled WGS sequence"/>
</dbReference>
<sequence length="457" mass="51143">MHNIEINNLTFAYQKEHPVLQIDQLSIQLHRFTILHGPSGSGKSTLLKIIAGFLPRHGGQLNGEVQIPHHLQIAMMFQDPGMQFALDTPRHEIEFALENLQIPSVEISSRITAALKQAGIQHLADRLFTTLSGGEQQRAALAVIIAMDADVLLLDEPFASLDNHNRQILIDSLVQLQKAGKTIIIADHDLTGYHQLVADIVSFQEPIHRLSHDQAEFLLDQASTQLIRTPLPRKNDQPAITLSNYHLQKQDQVLIDQSNLTFMRNRVTLITGESGSGKSSLLLSLAGLLNYSGIITLFKSPLNTIKPKNLGKKVGLVFQRASDQFLNVTVAEELSLSRRQGKQTYFTHERLNSWLKRLGLYKMDDRVVYSLSGGQQKKLQVLLMLMMGQPLLLLDEPFSGLDRQSTANIVALIRACQEHSGITVLIVSHQFANLSHLVDYQLLLKNHTLTYQGRNQA</sequence>
<dbReference type="AlphaFoldDB" id="A0A9D2AJT6"/>
<keyword evidence="5" id="KW-0547">Nucleotide-binding</keyword>
<keyword evidence="4" id="KW-1003">Cell membrane</keyword>
<gene>
    <name evidence="10" type="ORF">H9856_00990</name>
</gene>
<dbReference type="GO" id="GO:0016887">
    <property type="term" value="F:ATP hydrolysis activity"/>
    <property type="evidence" value="ECO:0007669"/>
    <property type="project" value="InterPro"/>
</dbReference>
<comment type="subcellular location">
    <subcellularLocation>
        <location evidence="1">Cell membrane</location>
        <topology evidence="1">Peripheral membrane protein</topology>
    </subcellularLocation>
</comment>
<evidence type="ECO:0000313" key="10">
    <source>
        <dbReference type="EMBL" id="HIX34984.1"/>
    </source>
</evidence>
<dbReference type="PROSITE" id="PS00211">
    <property type="entry name" value="ABC_TRANSPORTER_1"/>
    <property type="match status" value="2"/>
</dbReference>
<evidence type="ECO:0000313" key="11">
    <source>
        <dbReference type="Proteomes" id="UP000824231"/>
    </source>
</evidence>
<feature type="domain" description="ABC transporter" evidence="9">
    <location>
        <begin position="240"/>
        <end position="457"/>
    </location>
</feature>
<dbReference type="InterPro" id="IPR017871">
    <property type="entry name" value="ABC_transporter-like_CS"/>
</dbReference>
<protein>
    <submittedName>
        <fullName evidence="10">Energy-coupling factor ABC transporter ATP-binding protein</fullName>
    </submittedName>
</protein>
<dbReference type="CDD" id="cd03225">
    <property type="entry name" value="ABC_cobalt_CbiO_domain1"/>
    <property type="match status" value="2"/>
</dbReference>
<evidence type="ECO:0000256" key="4">
    <source>
        <dbReference type="ARBA" id="ARBA00022475"/>
    </source>
</evidence>
<accession>A0A9D2AJT6</accession>